<name>A0ABR1RFM1_9PEZI</name>
<sequence length="359" mass="39464">MKPWNEIAYLTALASMDAPTQSCNGICAGFEDLVGRLGGPGGAAVRAAMDPWGSPRVPKLRRTPGYDQADPERWLAVPWNESVQEYSSLVGARYYNLDPKFVGNVTFAMGDNYIDVSNWTCVGSLEDRNYSDPVQYHMTEVSVHGGYQSQSELAFASYFLKYFGKVGGGEERATFSERFMQDPSAAFVRHDNPYINLCNISMELFEDRLGLILNTFLDSTWNPQGVLGAGVLNPSLLWNATSTIEAPLPPIYALDIPWISTYFAATTVMMLAALGSLVMRYHLVTPPVLGSVGGLAKDSPYFAHLRPAGNSTEGGEDISKRLRRERVGMVDVQAGSDVGRMALAPAEMGEKVRKGRWYE</sequence>
<organism evidence="2 3">
    <name type="scientific">Apiospora marii</name>
    <dbReference type="NCBI Taxonomy" id="335849"/>
    <lineage>
        <taxon>Eukaryota</taxon>
        <taxon>Fungi</taxon>
        <taxon>Dikarya</taxon>
        <taxon>Ascomycota</taxon>
        <taxon>Pezizomycotina</taxon>
        <taxon>Sordariomycetes</taxon>
        <taxon>Xylariomycetidae</taxon>
        <taxon>Amphisphaeriales</taxon>
        <taxon>Apiosporaceae</taxon>
        <taxon>Apiospora</taxon>
    </lineage>
</organism>
<keyword evidence="1" id="KW-0472">Membrane</keyword>
<reference evidence="2 3" key="1">
    <citation type="submission" date="2023-01" db="EMBL/GenBank/DDBJ databases">
        <title>Analysis of 21 Apiospora genomes using comparative genomics revels a genus with tremendous synthesis potential of carbohydrate active enzymes and secondary metabolites.</title>
        <authorList>
            <person name="Sorensen T."/>
        </authorList>
    </citation>
    <scope>NUCLEOTIDE SEQUENCE [LARGE SCALE GENOMIC DNA]</scope>
    <source>
        <strain evidence="2 3">CBS 20057</strain>
    </source>
</reference>
<dbReference type="Proteomes" id="UP001396898">
    <property type="component" value="Unassembled WGS sequence"/>
</dbReference>
<accession>A0ABR1RFM1</accession>
<dbReference type="EMBL" id="JAQQWI010000016">
    <property type="protein sequence ID" value="KAK8009366.1"/>
    <property type="molecule type" value="Genomic_DNA"/>
</dbReference>
<keyword evidence="1" id="KW-0812">Transmembrane</keyword>
<gene>
    <name evidence="2" type="ORF">PG991_011917</name>
</gene>
<evidence type="ECO:0000256" key="1">
    <source>
        <dbReference type="SAM" id="Phobius"/>
    </source>
</evidence>
<evidence type="ECO:0000313" key="2">
    <source>
        <dbReference type="EMBL" id="KAK8009366.1"/>
    </source>
</evidence>
<comment type="caution">
    <text evidence="2">The sequence shown here is derived from an EMBL/GenBank/DDBJ whole genome shotgun (WGS) entry which is preliminary data.</text>
</comment>
<keyword evidence="1" id="KW-1133">Transmembrane helix</keyword>
<protein>
    <submittedName>
        <fullName evidence="2">Uncharacterized protein</fullName>
    </submittedName>
</protein>
<feature type="transmembrane region" description="Helical" evidence="1">
    <location>
        <begin position="258"/>
        <end position="279"/>
    </location>
</feature>
<proteinExistence type="predicted"/>
<keyword evidence="3" id="KW-1185">Reference proteome</keyword>
<evidence type="ECO:0000313" key="3">
    <source>
        <dbReference type="Proteomes" id="UP001396898"/>
    </source>
</evidence>